<protein>
    <recommendedName>
        <fullName evidence="1">Alkylated DNA repair protein AlkB homologue 8 N-terminal domain-containing protein</fullName>
    </recommendedName>
</protein>
<dbReference type="GO" id="GO:0008168">
    <property type="term" value="F:methyltransferase activity"/>
    <property type="evidence" value="ECO:0007669"/>
    <property type="project" value="InterPro"/>
</dbReference>
<dbReference type="PANTHER" id="PTHR33064">
    <property type="entry name" value="POL PROTEIN"/>
    <property type="match status" value="1"/>
</dbReference>
<evidence type="ECO:0000313" key="2">
    <source>
        <dbReference type="Ensembl" id="ENSOTSP00005107300.1"/>
    </source>
</evidence>
<evidence type="ECO:0000259" key="1">
    <source>
        <dbReference type="Pfam" id="PF09004"/>
    </source>
</evidence>
<dbReference type="InterPro" id="IPR051320">
    <property type="entry name" value="Viral_Replic_Matur_Polypro"/>
</dbReference>
<dbReference type="Pfam" id="PF09004">
    <property type="entry name" value="ALKBH8_N"/>
    <property type="match status" value="1"/>
</dbReference>
<dbReference type="InterPro" id="IPR043128">
    <property type="entry name" value="Rev_trsase/Diguanyl_cyclase"/>
</dbReference>
<name>A0AAZ3NSA3_ONCTS</name>
<dbReference type="AlphaFoldDB" id="A0AAZ3NSA3"/>
<dbReference type="SUPFAM" id="SSF56672">
    <property type="entry name" value="DNA/RNA polymerases"/>
    <property type="match status" value="1"/>
</dbReference>
<accession>A0AAZ3NSA3</accession>
<sequence>MSVSFLGYRLSTSGVEMESDRISAVRNWPTPTTVKEVQFLGFANYYQSFIQGFVQVAAPITSLLKGGPVRLQWSAGADRAFGHLKALFTQAPVLAHPDPSLAFIVSRRVVSFKFLGVHITDKLNWSTHTDSVVKKAQQRLFNLRRLKKSSLSPKALTNFYRCKIESILSGCITAWYGNCSAHNHKALQRVVRSAQRITGGKLPALQDTYTTRCHRKAIKIIKDNNHPSHCLFTPLSSRRRGQYRCIKAGTERLKNSFYLKAIRLLNSHH</sequence>
<dbReference type="InterPro" id="IPR015095">
    <property type="entry name" value="AlkB_hom8_N"/>
</dbReference>
<dbReference type="Proteomes" id="UP000694402">
    <property type="component" value="Unassembled WGS sequence"/>
</dbReference>
<dbReference type="Gene3D" id="3.30.70.270">
    <property type="match status" value="1"/>
</dbReference>
<dbReference type="GO" id="GO:0016706">
    <property type="term" value="F:2-oxoglutarate-dependent dioxygenase activity"/>
    <property type="evidence" value="ECO:0007669"/>
    <property type="project" value="InterPro"/>
</dbReference>
<dbReference type="PANTHER" id="PTHR33064:SF37">
    <property type="entry name" value="RIBONUCLEASE H"/>
    <property type="match status" value="1"/>
</dbReference>
<evidence type="ECO:0000313" key="3">
    <source>
        <dbReference type="Proteomes" id="UP000694402"/>
    </source>
</evidence>
<dbReference type="GeneTree" id="ENSGT01060000248923"/>
<proteinExistence type="predicted"/>
<dbReference type="FunFam" id="3.30.70.270:FF:000020">
    <property type="entry name" value="Transposon Tf2-6 polyprotein-like Protein"/>
    <property type="match status" value="1"/>
</dbReference>
<keyword evidence="3" id="KW-1185">Reference proteome</keyword>
<feature type="domain" description="Alkylated DNA repair protein AlkB homologue 8 N-terminal" evidence="1">
    <location>
        <begin position="125"/>
        <end position="166"/>
    </location>
</feature>
<organism evidence="2 3">
    <name type="scientific">Oncorhynchus tshawytscha</name>
    <name type="common">Chinook salmon</name>
    <name type="synonym">Salmo tshawytscha</name>
    <dbReference type="NCBI Taxonomy" id="74940"/>
    <lineage>
        <taxon>Eukaryota</taxon>
        <taxon>Metazoa</taxon>
        <taxon>Chordata</taxon>
        <taxon>Craniata</taxon>
        <taxon>Vertebrata</taxon>
        <taxon>Euteleostomi</taxon>
        <taxon>Actinopterygii</taxon>
        <taxon>Neopterygii</taxon>
        <taxon>Teleostei</taxon>
        <taxon>Protacanthopterygii</taxon>
        <taxon>Salmoniformes</taxon>
        <taxon>Salmonidae</taxon>
        <taxon>Salmoninae</taxon>
        <taxon>Oncorhynchus</taxon>
    </lineage>
</organism>
<reference evidence="3" key="1">
    <citation type="journal article" date="2018" name="PLoS ONE">
        <title>Chinook salmon (Oncorhynchus tshawytscha) genome and transcriptome.</title>
        <authorList>
            <person name="Christensen K.A."/>
            <person name="Leong J.S."/>
            <person name="Sakhrani D."/>
            <person name="Biagi C.A."/>
            <person name="Minkley D.R."/>
            <person name="Withler R.E."/>
            <person name="Rondeau E.B."/>
            <person name="Koop B.F."/>
            <person name="Devlin R.H."/>
        </authorList>
    </citation>
    <scope>NUCLEOTIDE SEQUENCE [LARGE SCALE GENOMIC DNA]</scope>
</reference>
<reference evidence="2" key="3">
    <citation type="submission" date="2025-09" db="UniProtKB">
        <authorList>
            <consortium name="Ensembl"/>
        </authorList>
    </citation>
    <scope>IDENTIFICATION</scope>
</reference>
<dbReference type="InterPro" id="IPR043502">
    <property type="entry name" value="DNA/RNA_pol_sf"/>
</dbReference>
<dbReference type="Ensembl" id="ENSOTST00005172785.1">
    <property type="protein sequence ID" value="ENSOTSP00005107300.1"/>
    <property type="gene ID" value="ENSOTSG00005063410.1"/>
</dbReference>
<reference evidence="2" key="2">
    <citation type="submission" date="2025-08" db="UniProtKB">
        <authorList>
            <consortium name="Ensembl"/>
        </authorList>
    </citation>
    <scope>IDENTIFICATION</scope>
</reference>